<dbReference type="GO" id="GO:0003824">
    <property type="term" value="F:catalytic activity"/>
    <property type="evidence" value="ECO:0007669"/>
    <property type="project" value="InterPro"/>
</dbReference>
<dbReference type="InterPro" id="IPR044684">
    <property type="entry name" value="STR17/STR18/HARC1-like"/>
</dbReference>
<gene>
    <name evidence="2" type="ORF">PN36_13000</name>
</gene>
<organism evidence="2 3">
    <name type="scientific">Candidatus Thiomargarita nelsonii</name>
    <dbReference type="NCBI Taxonomy" id="1003181"/>
    <lineage>
        <taxon>Bacteria</taxon>
        <taxon>Pseudomonadati</taxon>
        <taxon>Pseudomonadota</taxon>
        <taxon>Gammaproteobacteria</taxon>
        <taxon>Thiotrichales</taxon>
        <taxon>Thiotrichaceae</taxon>
        <taxon>Thiomargarita</taxon>
    </lineage>
</organism>
<sequence>MKRLSKYYQPVLVLFLFAILTACGDLLSGNKKTALGLYLKSTEAYELLKQDANNNIMFDVRTLAEVKQGTPTLANANVPIFLTQQNKVVFNKDFVSTIEEHLKKKGLDKESTILMICRQGNRSAKAVDILAKLGYKKVYNVVDGVNGWKDNNLPLSF</sequence>
<dbReference type="Gene3D" id="3.40.250.10">
    <property type="entry name" value="Rhodanese-like domain"/>
    <property type="match status" value="1"/>
</dbReference>
<dbReference type="SUPFAM" id="SSF52821">
    <property type="entry name" value="Rhodanese/Cell cycle control phosphatase"/>
    <property type="match status" value="1"/>
</dbReference>
<comment type="caution">
    <text evidence="2">The sequence shown here is derived from an EMBL/GenBank/DDBJ whole genome shotgun (WGS) entry which is preliminary data.</text>
</comment>
<dbReference type="PANTHER" id="PTHR44542:SF14">
    <property type="entry name" value="PROTEIN HIGH ARSENIC CONTENT 1, MITOCHONDRIAL-RELATED"/>
    <property type="match status" value="1"/>
</dbReference>
<name>A0A0A6RY23_9GAMM</name>
<dbReference type="Proteomes" id="UP000030428">
    <property type="component" value="Unassembled WGS sequence"/>
</dbReference>
<accession>A0A0A6RY23</accession>
<feature type="domain" description="Rhodanese" evidence="1">
    <location>
        <begin position="102"/>
        <end position="157"/>
    </location>
</feature>
<dbReference type="PANTHER" id="PTHR44542">
    <property type="entry name" value="THIOSULFATE SULFURTRANSFERASE 18"/>
    <property type="match status" value="1"/>
</dbReference>
<evidence type="ECO:0000259" key="1">
    <source>
        <dbReference type="PROSITE" id="PS50206"/>
    </source>
</evidence>
<evidence type="ECO:0000313" key="2">
    <source>
        <dbReference type="EMBL" id="KHD08786.1"/>
    </source>
</evidence>
<dbReference type="InterPro" id="IPR036873">
    <property type="entry name" value="Rhodanese-like_dom_sf"/>
</dbReference>
<keyword evidence="3" id="KW-1185">Reference proteome</keyword>
<protein>
    <recommendedName>
        <fullName evidence="1">Rhodanese domain-containing protein</fullName>
    </recommendedName>
</protein>
<reference evidence="2 3" key="1">
    <citation type="journal article" date="2016" name="Front. Microbiol.">
        <title>Single-Cell (Meta-)Genomics of a Dimorphic Candidatus Thiomargarita nelsonii Reveals Genomic Plasticity.</title>
        <authorList>
            <person name="Flood B.E."/>
            <person name="Fliss P."/>
            <person name="Jones D.S."/>
            <person name="Dick G.J."/>
            <person name="Jain S."/>
            <person name="Kaster A.K."/>
            <person name="Winkel M."/>
            <person name="Mussmann M."/>
            <person name="Bailey J."/>
        </authorList>
    </citation>
    <scope>NUCLEOTIDE SEQUENCE [LARGE SCALE GENOMIC DNA]</scope>
    <source>
        <strain evidence="2">Hydrate Ridge</strain>
    </source>
</reference>
<dbReference type="AlphaFoldDB" id="A0A0A6RY23"/>
<evidence type="ECO:0000313" key="3">
    <source>
        <dbReference type="Proteomes" id="UP000030428"/>
    </source>
</evidence>
<proteinExistence type="predicted"/>
<dbReference type="PROSITE" id="PS50206">
    <property type="entry name" value="RHODANESE_3"/>
    <property type="match status" value="1"/>
</dbReference>
<dbReference type="PROSITE" id="PS51257">
    <property type="entry name" value="PROKAR_LIPOPROTEIN"/>
    <property type="match status" value="1"/>
</dbReference>
<dbReference type="Pfam" id="PF00581">
    <property type="entry name" value="Rhodanese"/>
    <property type="match status" value="1"/>
</dbReference>
<dbReference type="InterPro" id="IPR001763">
    <property type="entry name" value="Rhodanese-like_dom"/>
</dbReference>
<dbReference type="SMART" id="SM00450">
    <property type="entry name" value="RHOD"/>
    <property type="match status" value="1"/>
</dbReference>
<dbReference type="EMBL" id="JSZA02000041">
    <property type="protein sequence ID" value="KHD08786.1"/>
    <property type="molecule type" value="Genomic_DNA"/>
</dbReference>